<name>A0A4Z1BKN7_9GAMM</name>
<proteinExistence type="inferred from homology"/>
<gene>
    <name evidence="3" type="ORF">E5Q11_08485</name>
</gene>
<dbReference type="AlphaFoldDB" id="A0A4Z1BKN7"/>
<keyword evidence="4" id="KW-1185">Reference proteome</keyword>
<protein>
    <submittedName>
        <fullName evidence="3">Transporter substrate-binding domain-containing protein</fullName>
    </submittedName>
</protein>
<dbReference type="EMBL" id="SRPF01000002">
    <property type="protein sequence ID" value="TGN40307.1"/>
    <property type="molecule type" value="Genomic_DNA"/>
</dbReference>
<evidence type="ECO:0000313" key="3">
    <source>
        <dbReference type="EMBL" id="TGN40307.1"/>
    </source>
</evidence>
<keyword evidence="2" id="KW-0732">Signal</keyword>
<reference evidence="3 4" key="1">
    <citation type="submission" date="2019-04" db="EMBL/GenBank/DDBJ databases">
        <authorList>
            <person name="Park S."/>
            <person name="Yoon J.-H."/>
        </authorList>
    </citation>
    <scope>NUCLEOTIDE SEQUENCE [LARGE SCALE GENOMIC DNA]</scope>
    <source>
        <strain evidence="3 4">HJM-18</strain>
    </source>
</reference>
<dbReference type="OrthoDB" id="7340028at2"/>
<comment type="similarity">
    <text evidence="1">Belongs to the bacterial solute-binding protein 3 family.</text>
</comment>
<organism evidence="3 4">
    <name type="scientific">Marinobacter confluentis</name>
    <dbReference type="NCBI Taxonomy" id="1697557"/>
    <lineage>
        <taxon>Bacteria</taxon>
        <taxon>Pseudomonadati</taxon>
        <taxon>Pseudomonadota</taxon>
        <taxon>Gammaproteobacteria</taxon>
        <taxon>Pseudomonadales</taxon>
        <taxon>Marinobacteraceae</taxon>
        <taxon>Marinobacter</taxon>
    </lineage>
</organism>
<dbReference type="PANTHER" id="PTHR35936">
    <property type="entry name" value="MEMBRANE-BOUND LYTIC MUREIN TRANSGLYCOSYLASE F"/>
    <property type="match status" value="1"/>
</dbReference>
<feature type="chain" id="PRO_5021276971" evidence="2">
    <location>
        <begin position="19"/>
        <end position="266"/>
    </location>
</feature>
<dbReference type="Gene3D" id="3.40.190.10">
    <property type="entry name" value="Periplasmic binding protein-like II"/>
    <property type="match status" value="2"/>
</dbReference>
<comment type="caution">
    <text evidence="3">The sequence shown here is derived from an EMBL/GenBank/DDBJ whole genome shotgun (WGS) entry which is preliminary data.</text>
</comment>
<feature type="signal peptide" evidence="2">
    <location>
        <begin position="1"/>
        <end position="18"/>
    </location>
</feature>
<sequence length="266" mass="30420">MKYISGVVLMICMSVAHATRQDIEIYVDSAYEPFSYGDEKGEAKGVYIDILRTAFSRMEGYDVTLTPIPWKRGQRIMEQGEGIGLAPVFFHGHDWPYLYPYSLSFYTETILAICDQEVLKQPRPDWPNDYVGLRISNVAGFDGWGGQAFRQLVDEGKIQYETANGAAQNVMMLLKGRVDCIMMEENAFKFLTKQIYASETYDRRTDVTYEVGAVVGTDPVYIGFSKTARESGEWPFLLDFMQAFDSQIYQMIKSGEIRKIFDNYTL</sequence>
<evidence type="ECO:0000313" key="4">
    <source>
        <dbReference type="Proteomes" id="UP000298325"/>
    </source>
</evidence>
<dbReference type="SUPFAM" id="SSF53850">
    <property type="entry name" value="Periplasmic binding protein-like II"/>
    <property type="match status" value="1"/>
</dbReference>
<accession>A0A4Z1BKN7</accession>
<dbReference type="PANTHER" id="PTHR35936:SF25">
    <property type="entry name" value="ABC TRANSPORTER SUBSTRATE-BINDING PROTEIN"/>
    <property type="match status" value="1"/>
</dbReference>
<evidence type="ECO:0000256" key="1">
    <source>
        <dbReference type="ARBA" id="ARBA00010333"/>
    </source>
</evidence>
<dbReference type="Proteomes" id="UP000298325">
    <property type="component" value="Unassembled WGS sequence"/>
</dbReference>
<evidence type="ECO:0000256" key="2">
    <source>
        <dbReference type="SAM" id="SignalP"/>
    </source>
</evidence>